<feature type="signal peptide" evidence="1">
    <location>
        <begin position="1"/>
        <end position="19"/>
    </location>
</feature>
<dbReference type="SUPFAM" id="SSF56112">
    <property type="entry name" value="Protein kinase-like (PK-like)"/>
    <property type="match status" value="1"/>
</dbReference>
<comment type="caution">
    <text evidence="3">The sequence shown here is derived from an EMBL/GenBank/DDBJ whole genome shotgun (WGS) entry which is preliminary data.</text>
</comment>
<keyword evidence="1" id="KW-0732">Signal</keyword>
<feature type="chain" id="PRO_5043732560" description="CHK kinase-like domain-containing protein" evidence="1">
    <location>
        <begin position="20"/>
        <end position="432"/>
    </location>
</feature>
<evidence type="ECO:0000259" key="2">
    <source>
        <dbReference type="SMART" id="SM00587"/>
    </source>
</evidence>
<keyword evidence="4" id="KW-1185">Reference proteome</keyword>
<dbReference type="InterPro" id="IPR015897">
    <property type="entry name" value="CHK_kinase-like"/>
</dbReference>
<name>A0AAW1DPL9_9HEMI</name>
<proteinExistence type="predicted"/>
<accession>A0AAW1DPL9</accession>
<dbReference type="SMART" id="SM00587">
    <property type="entry name" value="CHK"/>
    <property type="match status" value="1"/>
</dbReference>
<organism evidence="3 4">
    <name type="scientific">Rhynocoris fuscipes</name>
    <dbReference type="NCBI Taxonomy" id="488301"/>
    <lineage>
        <taxon>Eukaryota</taxon>
        <taxon>Metazoa</taxon>
        <taxon>Ecdysozoa</taxon>
        <taxon>Arthropoda</taxon>
        <taxon>Hexapoda</taxon>
        <taxon>Insecta</taxon>
        <taxon>Pterygota</taxon>
        <taxon>Neoptera</taxon>
        <taxon>Paraneoptera</taxon>
        <taxon>Hemiptera</taxon>
        <taxon>Heteroptera</taxon>
        <taxon>Panheteroptera</taxon>
        <taxon>Cimicomorpha</taxon>
        <taxon>Reduviidae</taxon>
        <taxon>Harpactorinae</taxon>
        <taxon>Harpactorini</taxon>
        <taxon>Rhynocoris</taxon>
    </lineage>
</organism>
<dbReference type="Proteomes" id="UP001461498">
    <property type="component" value="Unassembled WGS sequence"/>
</dbReference>
<protein>
    <recommendedName>
        <fullName evidence="2">CHK kinase-like domain-containing protein</fullName>
    </recommendedName>
</protein>
<evidence type="ECO:0000256" key="1">
    <source>
        <dbReference type="SAM" id="SignalP"/>
    </source>
</evidence>
<dbReference type="PANTHER" id="PTHR11012:SF56">
    <property type="entry name" value="CHK KINASE-LIKE DOMAIN-CONTAINING PROTEIN-RELATED"/>
    <property type="match status" value="1"/>
</dbReference>
<dbReference type="AlphaFoldDB" id="A0AAW1DPL9"/>
<evidence type="ECO:0000313" key="4">
    <source>
        <dbReference type="Proteomes" id="UP001461498"/>
    </source>
</evidence>
<dbReference type="PANTHER" id="PTHR11012">
    <property type="entry name" value="PROTEIN KINASE-LIKE DOMAIN-CONTAINING"/>
    <property type="match status" value="1"/>
</dbReference>
<sequence length="432" mass="49725">MFRPSLVLYFMQLIMFAVAANVDKSWLENVIKQDDIRHDLKEILSVKSAPAETNVTTLGSEDTRLTLEVLLNEGTKDIKSVILKAVPSSPALNKQIGESSLFGTEIGTYRDALPKMEELLHKFNDMSEPLWVRALGFRKYDQILLEDVVVESGYKLANRWKGMNKDESLLALRGLAKFHALSAVADQENNHKIKEKFGLSLVEKEYERLGDFYEVVYNNFAKLIEDRWGPEWVSAAKKIKEVAPDVKNRLYKIESKKDTFLNVLNLGAPNIRNIFFTNHITDLTDSEKPIAVRLSYFQLAFFNSPFLDVQYFINTSPNLEVMTKHRNDLLAHYCVSLVHYLYKFGFKGNIPTQEEFKDEIKRTNFRGITKAIQKLPSRFEPAKPNPAEVYEEYAEKNRNSNTSVLDVSGMQTKEYTEYMKVLLDQALRDHVL</sequence>
<dbReference type="InterPro" id="IPR004119">
    <property type="entry name" value="EcKL"/>
</dbReference>
<dbReference type="InterPro" id="IPR011009">
    <property type="entry name" value="Kinase-like_dom_sf"/>
</dbReference>
<dbReference type="EMBL" id="JAPXFL010000001">
    <property type="protein sequence ID" value="KAK9512701.1"/>
    <property type="molecule type" value="Genomic_DNA"/>
</dbReference>
<feature type="domain" description="CHK kinase-like" evidence="2">
    <location>
        <begin position="143"/>
        <end position="343"/>
    </location>
</feature>
<gene>
    <name evidence="3" type="ORF">O3M35_001072</name>
</gene>
<reference evidence="3 4" key="1">
    <citation type="submission" date="2022-12" db="EMBL/GenBank/DDBJ databases">
        <title>Chromosome-level genome assembly of true bugs.</title>
        <authorList>
            <person name="Ma L."/>
            <person name="Li H."/>
        </authorList>
    </citation>
    <scope>NUCLEOTIDE SEQUENCE [LARGE SCALE GENOMIC DNA]</scope>
    <source>
        <strain evidence="3">Lab_2022b</strain>
    </source>
</reference>
<dbReference type="Pfam" id="PF02958">
    <property type="entry name" value="EcKL"/>
    <property type="match status" value="1"/>
</dbReference>
<evidence type="ECO:0000313" key="3">
    <source>
        <dbReference type="EMBL" id="KAK9512701.1"/>
    </source>
</evidence>